<evidence type="ECO:0000256" key="3">
    <source>
        <dbReference type="PROSITE-ProRule" id="PRU00339"/>
    </source>
</evidence>
<evidence type="ECO:0000256" key="4">
    <source>
        <dbReference type="SAM" id="SignalP"/>
    </source>
</evidence>
<organism evidence="5 6">
    <name type="scientific">Emticicia agri</name>
    <dbReference type="NCBI Taxonomy" id="2492393"/>
    <lineage>
        <taxon>Bacteria</taxon>
        <taxon>Pseudomonadati</taxon>
        <taxon>Bacteroidota</taxon>
        <taxon>Cytophagia</taxon>
        <taxon>Cytophagales</taxon>
        <taxon>Leadbetterellaceae</taxon>
        <taxon>Emticicia</taxon>
    </lineage>
</organism>
<evidence type="ECO:0000313" key="6">
    <source>
        <dbReference type="Proteomes" id="UP000293162"/>
    </source>
</evidence>
<dbReference type="Pfam" id="PF14559">
    <property type="entry name" value="TPR_19"/>
    <property type="match status" value="1"/>
</dbReference>
<dbReference type="OrthoDB" id="739506at2"/>
<name>A0A4Q5M447_9BACT</name>
<dbReference type="InterPro" id="IPR013105">
    <property type="entry name" value="TPR_2"/>
</dbReference>
<accession>A0A4Q5M447</accession>
<proteinExistence type="predicted"/>
<dbReference type="InterPro" id="IPR011990">
    <property type="entry name" value="TPR-like_helical_dom_sf"/>
</dbReference>
<dbReference type="Proteomes" id="UP000293162">
    <property type="component" value="Unassembled WGS sequence"/>
</dbReference>
<dbReference type="Pfam" id="PF07719">
    <property type="entry name" value="TPR_2"/>
    <property type="match status" value="1"/>
</dbReference>
<dbReference type="RefSeq" id="WP_130019411.1">
    <property type="nucleotide sequence ID" value="NZ_SEWF01000003.1"/>
</dbReference>
<dbReference type="PANTHER" id="PTHR45586:SF1">
    <property type="entry name" value="LIPOPOLYSACCHARIDE ASSEMBLY PROTEIN B"/>
    <property type="match status" value="1"/>
</dbReference>
<feature type="chain" id="PRO_5020677385" evidence="4">
    <location>
        <begin position="20"/>
        <end position="369"/>
    </location>
</feature>
<keyword evidence="6" id="KW-1185">Reference proteome</keyword>
<gene>
    <name evidence="5" type="ORF">EWM59_02705</name>
</gene>
<dbReference type="PROSITE" id="PS50293">
    <property type="entry name" value="TPR_REGION"/>
    <property type="match status" value="1"/>
</dbReference>
<dbReference type="SUPFAM" id="SSF48452">
    <property type="entry name" value="TPR-like"/>
    <property type="match status" value="1"/>
</dbReference>
<feature type="repeat" description="TPR" evidence="3">
    <location>
        <begin position="180"/>
        <end position="213"/>
    </location>
</feature>
<feature type="repeat" description="TPR" evidence="3">
    <location>
        <begin position="248"/>
        <end position="281"/>
    </location>
</feature>
<reference evidence="5 6" key="1">
    <citation type="submission" date="2019-02" db="EMBL/GenBank/DDBJ databases">
        <title>Bacterial novel species Emticicia sp. 17J42-9 isolated from soil.</title>
        <authorList>
            <person name="Jung H.-Y."/>
        </authorList>
    </citation>
    <scope>NUCLEOTIDE SEQUENCE [LARGE SCALE GENOMIC DNA]</scope>
    <source>
        <strain evidence="5 6">17J42-9</strain>
    </source>
</reference>
<keyword evidence="1" id="KW-0677">Repeat</keyword>
<feature type="repeat" description="TPR" evidence="3">
    <location>
        <begin position="112"/>
        <end position="145"/>
    </location>
</feature>
<evidence type="ECO:0000256" key="2">
    <source>
        <dbReference type="ARBA" id="ARBA00022803"/>
    </source>
</evidence>
<keyword evidence="4" id="KW-0732">Signal</keyword>
<keyword evidence="2 3" id="KW-0802">TPR repeat</keyword>
<dbReference type="Gene3D" id="1.25.40.10">
    <property type="entry name" value="Tetratricopeptide repeat domain"/>
    <property type="match status" value="2"/>
</dbReference>
<dbReference type="PROSITE" id="PS50005">
    <property type="entry name" value="TPR"/>
    <property type="match status" value="3"/>
</dbReference>
<dbReference type="PANTHER" id="PTHR45586">
    <property type="entry name" value="TPR REPEAT-CONTAINING PROTEIN PA4667"/>
    <property type="match status" value="1"/>
</dbReference>
<dbReference type="SMART" id="SM00028">
    <property type="entry name" value="TPR"/>
    <property type="match status" value="3"/>
</dbReference>
<evidence type="ECO:0000313" key="5">
    <source>
        <dbReference type="EMBL" id="RYU97216.1"/>
    </source>
</evidence>
<dbReference type="AlphaFoldDB" id="A0A4Q5M447"/>
<dbReference type="EMBL" id="SEWF01000003">
    <property type="protein sequence ID" value="RYU97216.1"/>
    <property type="molecule type" value="Genomic_DNA"/>
</dbReference>
<comment type="caution">
    <text evidence="5">The sequence shown here is derived from an EMBL/GenBank/DDBJ whole genome shotgun (WGS) entry which is preliminary data.</text>
</comment>
<dbReference type="InterPro" id="IPR051012">
    <property type="entry name" value="CellSynth/LPSAsmb/PSIAsmb"/>
</dbReference>
<feature type="signal peptide" evidence="4">
    <location>
        <begin position="1"/>
        <end position="19"/>
    </location>
</feature>
<sequence>MKKTIFVSVLSMVTAGVFAQAGLDNQLRDAQCKSAADEIAKGEKASLDAKKGAKSSTWVKLATAYEDMAINCGKDSMASEKAYNTYKKALEVEAGGKGAKDIEAALTSQKIYSALMQQGAGFYNSKNFPNALKLFRLASEVNPKDTTAALYSGIVGQQAKDNEAAKIYFNKFIEQGGKDPAVFYSLSEIYKGEKNTAKAVEVLKKGITANPNDKDLKGSLVNVQLSSGNSDEAIAELKKLVDSDPNNINNMLNLAILYDNSGKKEEALELYKKVMAIDPTNYDCNFNLGVYYFNQAVKIKEEVDKMDMKEYQKSGKAIEDKACAKFAEAKPYFDTCKAVRDKEGKALEEDLTNSLTSLTTVLEQCAKRK</sequence>
<protein>
    <submittedName>
        <fullName evidence="5">Tetratricopeptide repeat protein</fullName>
    </submittedName>
</protein>
<evidence type="ECO:0000256" key="1">
    <source>
        <dbReference type="ARBA" id="ARBA00022737"/>
    </source>
</evidence>
<dbReference type="InterPro" id="IPR019734">
    <property type="entry name" value="TPR_rpt"/>
</dbReference>